<accession>A0ABS4YJR7</accession>
<comment type="caution">
    <text evidence="6">Lacks conserved residue(s) required for the propagation of feature annotation.</text>
</comment>
<dbReference type="Pfam" id="PF04227">
    <property type="entry name" value="Indigoidine_A"/>
    <property type="match status" value="1"/>
</dbReference>
<dbReference type="SUPFAM" id="SSF110581">
    <property type="entry name" value="Indigoidine synthase A-like"/>
    <property type="match status" value="1"/>
</dbReference>
<feature type="binding site" evidence="6">
    <location>
        <position position="138"/>
    </location>
    <ligand>
        <name>Mn(2+)</name>
        <dbReference type="ChEBI" id="CHEBI:29035"/>
    </ligand>
</feature>
<evidence type="ECO:0000256" key="3">
    <source>
        <dbReference type="ARBA" id="ARBA00023211"/>
    </source>
</evidence>
<evidence type="ECO:0000256" key="4">
    <source>
        <dbReference type="ARBA" id="ARBA00023239"/>
    </source>
</evidence>
<dbReference type="RefSeq" id="WP_209890358.1">
    <property type="nucleotide sequence ID" value="NZ_BAAAJV010000012.1"/>
</dbReference>
<comment type="similarity">
    <text evidence="6">Belongs to the pseudouridine-5'-phosphate glycosidase family.</text>
</comment>
<dbReference type="PANTHER" id="PTHR42909:SF1">
    <property type="entry name" value="CARBOHYDRATE KINASE PFKB DOMAIN-CONTAINING PROTEIN"/>
    <property type="match status" value="1"/>
</dbReference>
<reference evidence="7 8" key="1">
    <citation type="submission" date="2021-03" db="EMBL/GenBank/DDBJ databases">
        <title>Sequencing the genomes of 1000 actinobacteria strains.</title>
        <authorList>
            <person name="Klenk H.-P."/>
        </authorList>
    </citation>
    <scope>NUCLEOTIDE SEQUENCE [LARGE SCALE GENOMIC DNA]</scope>
    <source>
        <strain evidence="7 8">DSM 14564</strain>
    </source>
</reference>
<comment type="cofactor">
    <cofactor evidence="6">
        <name>Mn(2+)</name>
        <dbReference type="ChEBI" id="CHEBI:29035"/>
    </cofactor>
    <text evidence="6">Binds 1 Mn(2+) ion per subunit.</text>
</comment>
<sequence length="312" mass="32611">MTPFLDVSPEVRDAVHDGRPVVALESTIFTHGLPRPRNVEVAEEAEQIVRSGGAVPATIGVVRGRPTVGLTTEQILALSHDDDVLKAGIRELPIGAVNGRNAGTTIAATSQLAHAAGITVFATGGLGGVHHGAETSFDESADLVALARNPVVMISSGAKAVLNVHATLERFETLSVPVVGYGTDSYPGFYVRESGFRVAHRLDAPEEVAGVYRAQRALGLPSALLVANPVPQEEQLDPSLLQGVIERAWAAVDEEKVEGQQVTPFLLDFIRRATGGASLDANVALYRSNVRLATEVAGAIAAGVPTSLVEAA</sequence>
<dbReference type="PANTHER" id="PTHR42909">
    <property type="entry name" value="ZGC:136858"/>
    <property type="match status" value="1"/>
</dbReference>
<proteinExistence type="inferred from homology"/>
<dbReference type="GO" id="GO:0016798">
    <property type="term" value="F:hydrolase activity, acting on glycosyl bonds"/>
    <property type="evidence" value="ECO:0007669"/>
    <property type="project" value="UniProtKB-KW"/>
</dbReference>
<gene>
    <name evidence="6" type="primary">psuG</name>
    <name evidence="7" type="ORF">JOF44_001931</name>
</gene>
<evidence type="ECO:0000256" key="2">
    <source>
        <dbReference type="ARBA" id="ARBA00022801"/>
    </source>
</evidence>
<name>A0ABS4YJR7_9MICO</name>
<feature type="active site" description="Nucleophile" evidence="6">
    <location>
        <position position="159"/>
    </location>
</feature>
<comment type="function">
    <text evidence="6">Catalyzes the reversible cleavage of pseudouridine 5'-phosphate (PsiMP) to ribose 5-phosphate and uracil. Functions biologically in the cleavage direction, as part of a pseudouridine degradation pathway.</text>
</comment>
<evidence type="ECO:0000313" key="8">
    <source>
        <dbReference type="Proteomes" id="UP000698222"/>
    </source>
</evidence>
<evidence type="ECO:0000256" key="6">
    <source>
        <dbReference type="HAMAP-Rule" id="MF_01876"/>
    </source>
</evidence>
<keyword evidence="2 6" id="KW-0378">Hydrolase</keyword>
<keyword evidence="3 6" id="KW-0464">Manganese</keyword>
<evidence type="ECO:0000256" key="5">
    <source>
        <dbReference type="ARBA" id="ARBA00023295"/>
    </source>
</evidence>
<keyword evidence="8" id="KW-1185">Reference proteome</keyword>
<dbReference type="Gene3D" id="3.40.1790.10">
    <property type="entry name" value="Indigoidine synthase domain"/>
    <property type="match status" value="1"/>
</dbReference>
<feature type="binding site" evidence="6">
    <location>
        <position position="86"/>
    </location>
    <ligand>
        <name>substrate</name>
    </ligand>
</feature>
<keyword evidence="1 6" id="KW-0479">Metal-binding</keyword>
<dbReference type="Proteomes" id="UP000698222">
    <property type="component" value="Unassembled WGS sequence"/>
</dbReference>
<dbReference type="EC" id="4.2.1.70" evidence="6"/>
<organism evidence="7 8">
    <name type="scientific">Brachybacterium fresconis</name>
    <dbReference type="NCBI Taxonomy" id="173363"/>
    <lineage>
        <taxon>Bacteria</taxon>
        <taxon>Bacillati</taxon>
        <taxon>Actinomycetota</taxon>
        <taxon>Actinomycetes</taxon>
        <taxon>Micrococcales</taxon>
        <taxon>Dermabacteraceae</taxon>
        <taxon>Brachybacterium</taxon>
    </lineage>
</organism>
<dbReference type="HAMAP" id="MF_01876">
    <property type="entry name" value="PsiMP_glycosidase"/>
    <property type="match status" value="1"/>
</dbReference>
<dbReference type="EMBL" id="JAGIOC010000001">
    <property type="protein sequence ID" value="MBP2409028.1"/>
    <property type="molecule type" value="Genomic_DNA"/>
</dbReference>
<keyword evidence="5 6" id="KW-0326">Glycosidase</keyword>
<protein>
    <recommendedName>
        <fullName evidence="6">Pseudouridine-5'-phosphate glycosidase</fullName>
        <shortName evidence="6">PsiMP glycosidase</shortName>
        <ecNumber evidence="6">4.2.1.70</ecNumber>
    </recommendedName>
</protein>
<evidence type="ECO:0000256" key="1">
    <source>
        <dbReference type="ARBA" id="ARBA00022723"/>
    </source>
</evidence>
<evidence type="ECO:0000313" key="7">
    <source>
        <dbReference type="EMBL" id="MBP2409028.1"/>
    </source>
</evidence>
<comment type="caution">
    <text evidence="7">The sequence shown here is derived from an EMBL/GenBank/DDBJ whole genome shotgun (WGS) entry which is preliminary data.</text>
</comment>
<feature type="active site" description="Proton donor" evidence="6">
    <location>
        <position position="25"/>
    </location>
</feature>
<dbReference type="InterPro" id="IPR022830">
    <property type="entry name" value="Indigdn_synthA-like"/>
</dbReference>
<comment type="catalytic activity">
    <reaction evidence="6">
        <text>D-ribose 5-phosphate + uracil = psi-UMP + H2O</text>
        <dbReference type="Rhea" id="RHEA:18337"/>
        <dbReference type="ChEBI" id="CHEBI:15377"/>
        <dbReference type="ChEBI" id="CHEBI:17568"/>
        <dbReference type="ChEBI" id="CHEBI:58380"/>
        <dbReference type="ChEBI" id="CHEBI:78346"/>
        <dbReference type="EC" id="4.2.1.70"/>
    </reaction>
</comment>
<keyword evidence="4 6" id="KW-0456">Lyase</keyword>
<feature type="binding site" evidence="6">
    <location>
        <begin position="140"/>
        <end position="142"/>
    </location>
    <ligand>
        <name>substrate</name>
    </ligand>
</feature>
<dbReference type="InterPro" id="IPR007342">
    <property type="entry name" value="PsuG"/>
</dbReference>
<comment type="subunit">
    <text evidence="6">Homotrimer.</text>
</comment>